<evidence type="ECO:0000259" key="5">
    <source>
        <dbReference type="PROSITE" id="PS50977"/>
    </source>
</evidence>
<dbReference type="GO" id="GO:0003700">
    <property type="term" value="F:DNA-binding transcription factor activity"/>
    <property type="evidence" value="ECO:0007669"/>
    <property type="project" value="TreeGrafter"/>
</dbReference>
<dbReference type="InterPro" id="IPR041347">
    <property type="entry name" value="MftR_C"/>
</dbReference>
<keyword evidence="2 4" id="KW-0238">DNA-binding</keyword>
<dbReference type="InterPro" id="IPR001647">
    <property type="entry name" value="HTH_TetR"/>
</dbReference>
<organism evidence="6 7">
    <name type="scientific">Curtobacterium flaccumfaciens</name>
    <dbReference type="NCBI Taxonomy" id="2035"/>
    <lineage>
        <taxon>Bacteria</taxon>
        <taxon>Bacillati</taxon>
        <taxon>Actinomycetota</taxon>
        <taxon>Actinomycetes</taxon>
        <taxon>Micrococcales</taxon>
        <taxon>Microbacteriaceae</taxon>
        <taxon>Curtobacterium</taxon>
    </lineage>
</organism>
<dbReference type="PANTHER" id="PTHR30055">
    <property type="entry name" value="HTH-TYPE TRANSCRIPTIONAL REGULATOR RUTR"/>
    <property type="match status" value="1"/>
</dbReference>
<evidence type="ECO:0000313" key="6">
    <source>
        <dbReference type="EMBL" id="TDN46440.1"/>
    </source>
</evidence>
<keyword evidence="1" id="KW-0805">Transcription regulation</keyword>
<proteinExistence type="predicted"/>
<dbReference type="PROSITE" id="PS50977">
    <property type="entry name" value="HTH_TETR_2"/>
    <property type="match status" value="1"/>
</dbReference>
<evidence type="ECO:0000256" key="2">
    <source>
        <dbReference type="ARBA" id="ARBA00023125"/>
    </source>
</evidence>
<comment type="caution">
    <text evidence="6">The sequence shown here is derived from an EMBL/GenBank/DDBJ whole genome shotgun (WGS) entry which is preliminary data.</text>
</comment>
<dbReference type="PRINTS" id="PR00455">
    <property type="entry name" value="HTHTETR"/>
</dbReference>
<keyword evidence="3" id="KW-0804">Transcription</keyword>
<evidence type="ECO:0000313" key="7">
    <source>
        <dbReference type="Proteomes" id="UP000295764"/>
    </source>
</evidence>
<name>A0A4R6DNG7_9MICO</name>
<sequence>MVPSPYGMTTPSVITYAGDMARWAPDTRERLRAAALELFDEQGFTATTVPDIVARAGLTKRTFFRHFSDKREVFFGDDEIPAIARRLLATTPAHVPPLTLVSEGLRTLAVERFEPQRDRMRSARLVIDAEPALRERDLRKQADLRDAVEQGLLGRGEDPLTARVLAGVTVEWFQTALEAWLDDDTSAPLTTHLDAVLARTREVLG</sequence>
<protein>
    <submittedName>
        <fullName evidence="6">TetR family transcriptional regulator</fullName>
    </submittedName>
</protein>
<dbReference type="Pfam" id="PF00440">
    <property type="entry name" value="TetR_N"/>
    <property type="match status" value="1"/>
</dbReference>
<gene>
    <name evidence="6" type="ORF">EDF64_101305</name>
</gene>
<dbReference type="Pfam" id="PF17754">
    <property type="entry name" value="TetR_C_14"/>
    <property type="match status" value="1"/>
</dbReference>
<feature type="DNA-binding region" description="H-T-H motif" evidence="4">
    <location>
        <begin position="48"/>
        <end position="67"/>
    </location>
</feature>
<dbReference type="SUPFAM" id="SSF46689">
    <property type="entry name" value="Homeodomain-like"/>
    <property type="match status" value="1"/>
</dbReference>
<dbReference type="PROSITE" id="PS01081">
    <property type="entry name" value="HTH_TETR_1"/>
    <property type="match status" value="1"/>
</dbReference>
<reference evidence="6 7" key="1">
    <citation type="submission" date="2019-03" db="EMBL/GenBank/DDBJ databases">
        <title>Genomic analyses of the natural microbiome of Caenorhabditis elegans.</title>
        <authorList>
            <person name="Samuel B."/>
        </authorList>
    </citation>
    <scope>NUCLEOTIDE SEQUENCE [LARGE SCALE GENOMIC DNA]</scope>
    <source>
        <strain evidence="6 7">JUb65</strain>
    </source>
</reference>
<dbReference type="InterPro" id="IPR050109">
    <property type="entry name" value="HTH-type_TetR-like_transc_reg"/>
</dbReference>
<dbReference type="EMBL" id="SNVW01000001">
    <property type="protein sequence ID" value="TDN46440.1"/>
    <property type="molecule type" value="Genomic_DNA"/>
</dbReference>
<feature type="domain" description="HTH tetR-type" evidence="5">
    <location>
        <begin position="25"/>
        <end position="85"/>
    </location>
</feature>
<dbReference type="InterPro" id="IPR023772">
    <property type="entry name" value="DNA-bd_HTH_TetR-type_CS"/>
</dbReference>
<dbReference type="InterPro" id="IPR009057">
    <property type="entry name" value="Homeodomain-like_sf"/>
</dbReference>
<dbReference type="PANTHER" id="PTHR30055:SF238">
    <property type="entry name" value="MYCOFACTOCIN BIOSYNTHESIS TRANSCRIPTIONAL REGULATOR MFTR-RELATED"/>
    <property type="match status" value="1"/>
</dbReference>
<evidence type="ECO:0000256" key="4">
    <source>
        <dbReference type="PROSITE-ProRule" id="PRU00335"/>
    </source>
</evidence>
<dbReference type="AlphaFoldDB" id="A0A4R6DNG7"/>
<dbReference type="GO" id="GO:0000976">
    <property type="term" value="F:transcription cis-regulatory region binding"/>
    <property type="evidence" value="ECO:0007669"/>
    <property type="project" value="TreeGrafter"/>
</dbReference>
<dbReference type="Proteomes" id="UP000295764">
    <property type="component" value="Unassembled WGS sequence"/>
</dbReference>
<dbReference type="Gene3D" id="1.10.357.10">
    <property type="entry name" value="Tetracycline Repressor, domain 2"/>
    <property type="match status" value="1"/>
</dbReference>
<accession>A0A4R6DNG7</accession>
<evidence type="ECO:0000256" key="3">
    <source>
        <dbReference type="ARBA" id="ARBA00023163"/>
    </source>
</evidence>
<evidence type="ECO:0000256" key="1">
    <source>
        <dbReference type="ARBA" id="ARBA00023015"/>
    </source>
</evidence>